<reference evidence="2" key="1">
    <citation type="journal article" date="2023" name="Mol. Phylogenet. Evol.">
        <title>Genome-scale phylogeny and comparative genomics of the fungal order Sordariales.</title>
        <authorList>
            <person name="Hensen N."/>
            <person name="Bonometti L."/>
            <person name="Westerberg I."/>
            <person name="Brannstrom I.O."/>
            <person name="Guillou S."/>
            <person name="Cros-Aarteil S."/>
            <person name="Calhoun S."/>
            <person name="Haridas S."/>
            <person name="Kuo A."/>
            <person name="Mondo S."/>
            <person name="Pangilinan J."/>
            <person name="Riley R."/>
            <person name="LaButti K."/>
            <person name="Andreopoulos B."/>
            <person name="Lipzen A."/>
            <person name="Chen C."/>
            <person name="Yan M."/>
            <person name="Daum C."/>
            <person name="Ng V."/>
            <person name="Clum A."/>
            <person name="Steindorff A."/>
            <person name="Ohm R.A."/>
            <person name="Martin F."/>
            <person name="Silar P."/>
            <person name="Natvig D.O."/>
            <person name="Lalanne C."/>
            <person name="Gautier V."/>
            <person name="Ament-Velasquez S.L."/>
            <person name="Kruys A."/>
            <person name="Hutchinson M.I."/>
            <person name="Powell A.J."/>
            <person name="Barry K."/>
            <person name="Miller A.N."/>
            <person name="Grigoriev I.V."/>
            <person name="Debuchy R."/>
            <person name="Gladieux P."/>
            <person name="Hiltunen Thoren M."/>
            <person name="Johannesson H."/>
        </authorList>
    </citation>
    <scope>NUCLEOTIDE SEQUENCE</scope>
    <source>
        <strain evidence="2">CBS 626.80</strain>
    </source>
</reference>
<feature type="compositionally biased region" description="Basic and acidic residues" evidence="1">
    <location>
        <begin position="88"/>
        <end position="99"/>
    </location>
</feature>
<gene>
    <name evidence="2" type="ORF">QBC32DRAFT_67972</name>
</gene>
<comment type="caution">
    <text evidence="2">The sequence shown here is derived from an EMBL/GenBank/DDBJ whole genome shotgun (WGS) entry which is preliminary data.</text>
</comment>
<evidence type="ECO:0000313" key="3">
    <source>
        <dbReference type="Proteomes" id="UP001303222"/>
    </source>
</evidence>
<accession>A0AAN6NZL3</accession>
<dbReference type="Proteomes" id="UP001303222">
    <property type="component" value="Unassembled WGS sequence"/>
</dbReference>
<name>A0AAN6NZL3_9PEZI</name>
<feature type="region of interest" description="Disordered" evidence="1">
    <location>
        <begin position="1"/>
        <end position="195"/>
    </location>
</feature>
<organism evidence="2 3">
    <name type="scientific">Pseudoneurospora amorphoporcata</name>
    <dbReference type="NCBI Taxonomy" id="241081"/>
    <lineage>
        <taxon>Eukaryota</taxon>
        <taxon>Fungi</taxon>
        <taxon>Dikarya</taxon>
        <taxon>Ascomycota</taxon>
        <taxon>Pezizomycotina</taxon>
        <taxon>Sordariomycetes</taxon>
        <taxon>Sordariomycetidae</taxon>
        <taxon>Sordariales</taxon>
        <taxon>Sordariaceae</taxon>
        <taxon>Pseudoneurospora</taxon>
    </lineage>
</organism>
<feature type="compositionally biased region" description="Basic and acidic residues" evidence="1">
    <location>
        <begin position="175"/>
        <end position="189"/>
    </location>
</feature>
<dbReference type="AlphaFoldDB" id="A0AAN6NZL3"/>
<feature type="compositionally biased region" description="Low complexity" evidence="1">
    <location>
        <begin position="1"/>
        <end position="51"/>
    </location>
</feature>
<keyword evidence="3" id="KW-1185">Reference proteome</keyword>
<evidence type="ECO:0000313" key="2">
    <source>
        <dbReference type="EMBL" id="KAK3954885.1"/>
    </source>
</evidence>
<evidence type="ECO:0000256" key="1">
    <source>
        <dbReference type="SAM" id="MobiDB-lite"/>
    </source>
</evidence>
<reference evidence="2" key="2">
    <citation type="submission" date="2023-06" db="EMBL/GenBank/DDBJ databases">
        <authorList>
            <consortium name="Lawrence Berkeley National Laboratory"/>
            <person name="Mondo S.J."/>
            <person name="Hensen N."/>
            <person name="Bonometti L."/>
            <person name="Westerberg I."/>
            <person name="Brannstrom I.O."/>
            <person name="Guillou S."/>
            <person name="Cros-Aarteil S."/>
            <person name="Calhoun S."/>
            <person name="Haridas S."/>
            <person name="Kuo A."/>
            <person name="Pangilinan J."/>
            <person name="Riley R."/>
            <person name="Labutti K."/>
            <person name="Andreopoulos B."/>
            <person name="Lipzen A."/>
            <person name="Chen C."/>
            <person name="Yanf M."/>
            <person name="Daum C."/>
            <person name="Ng V."/>
            <person name="Clum A."/>
            <person name="Steindorff A."/>
            <person name="Ohm R."/>
            <person name="Martin F."/>
            <person name="Silar P."/>
            <person name="Natvig D."/>
            <person name="Lalanne C."/>
            <person name="Gautier V."/>
            <person name="Ament-Velasquez S.L."/>
            <person name="Kruys A."/>
            <person name="Hutchinson M.I."/>
            <person name="Powell A.J."/>
            <person name="Barry K."/>
            <person name="Miller A.N."/>
            <person name="Grigoriev I.V."/>
            <person name="Debuchy R."/>
            <person name="Gladieux P."/>
            <person name="Thoren M.H."/>
            <person name="Johannesson H."/>
        </authorList>
    </citation>
    <scope>NUCLEOTIDE SEQUENCE</scope>
    <source>
        <strain evidence="2">CBS 626.80</strain>
    </source>
</reference>
<protein>
    <recommendedName>
        <fullName evidence="4">Conidiation-specific protein 8</fullName>
    </recommendedName>
</protein>
<feature type="compositionally biased region" description="Low complexity" evidence="1">
    <location>
        <begin position="58"/>
        <end position="74"/>
    </location>
</feature>
<evidence type="ECO:0008006" key="4">
    <source>
        <dbReference type="Google" id="ProtNLM"/>
    </source>
</evidence>
<proteinExistence type="predicted"/>
<dbReference type="EMBL" id="MU859083">
    <property type="protein sequence ID" value="KAK3954885.1"/>
    <property type="molecule type" value="Genomic_DNA"/>
</dbReference>
<sequence>MDDTITTGGTTTTVGPLPPTTSTTAPPASGSVAPVSGDARTSIAAQATAAANRRRTPGSSSTDKTGGATKTGTDPAQSMSWTGTGARDTSESKLIDDSTKLFPSSSGQMGGMGTMAGEGEGNVFRNERSASMSSSSSTGSDRLMGSASTVTEFPRFPHHRRASHALFEGLTAQKRRNDPESVARRKSLSEQRPPSGFIAKMWDNWVRGVPPDI</sequence>
<feature type="compositionally biased region" description="Gly residues" evidence="1">
    <location>
        <begin position="108"/>
        <end position="120"/>
    </location>
</feature>
<feature type="compositionally biased region" description="Low complexity" evidence="1">
    <location>
        <begin position="129"/>
        <end position="140"/>
    </location>
</feature>